<keyword evidence="1" id="KW-1133">Transmembrane helix</keyword>
<reference evidence="3" key="1">
    <citation type="journal article" date="2019" name="Int. J. Syst. Evol. Microbiol.">
        <title>The Global Catalogue of Microorganisms (GCM) 10K type strain sequencing project: providing services to taxonomists for standard genome sequencing and annotation.</title>
        <authorList>
            <consortium name="The Broad Institute Genomics Platform"/>
            <consortium name="The Broad Institute Genome Sequencing Center for Infectious Disease"/>
            <person name="Wu L."/>
            <person name="Ma J."/>
        </authorList>
    </citation>
    <scope>NUCLEOTIDE SEQUENCE [LARGE SCALE GENOMIC DNA]</scope>
    <source>
        <strain evidence="3">JCM 17810</strain>
    </source>
</reference>
<evidence type="ECO:0000313" key="3">
    <source>
        <dbReference type="Proteomes" id="UP001500622"/>
    </source>
</evidence>
<feature type="transmembrane region" description="Helical" evidence="1">
    <location>
        <begin position="12"/>
        <end position="37"/>
    </location>
</feature>
<proteinExistence type="predicted"/>
<evidence type="ECO:0008006" key="4">
    <source>
        <dbReference type="Google" id="ProtNLM"/>
    </source>
</evidence>
<dbReference type="RefSeq" id="WP_345215200.1">
    <property type="nucleotide sequence ID" value="NZ_BAABGN010000002.1"/>
</dbReference>
<sequence length="136" mass="13988">MSEQHSGRAVRALRTALLVTAGACVALGILGASLVLLSGATDPWPGLTLLLTGQVVALVAALVSAVGLRRVLRGDERGAVTARVRSAYGVLASVLAALLIAGVTGWVLVRPDAWLAVVACALLTAQLVAVLRYLRR</sequence>
<feature type="transmembrane region" description="Helical" evidence="1">
    <location>
        <begin position="88"/>
        <end position="108"/>
    </location>
</feature>
<organism evidence="2 3">
    <name type="scientific">Georgenia halophila</name>
    <dbReference type="NCBI Taxonomy" id="620889"/>
    <lineage>
        <taxon>Bacteria</taxon>
        <taxon>Bacillati</taxon>
        <taxon>Actinomycetota</taxon>
        <taxon>Actinomycetes</taxon>
        <taxon>Micrococcales</taxon>
        <taxon>Bogoriellaceae</taxon>
        <taxon>Georgenia</taxon>
    </lineage>
</organism>
<gene>
    <name evidence="2" type="ORF">GCM10023169_08170</name>
</gene>
<protein>
    <recommendedName>
        <fullName evidence="4">DUF2178 domain-containing protein</fullName>
    </recommendedName>
</protein>
<feature type="transmembrane region" description="Helical" evidence="1">
    <location>
        <begin position="114"/>
        <end position="134"/>
    </location>
</feature>
<accession>A0ABP8KXW7</accession>
<comment type="caution">
    <text evidence="2">The sequence shown here is derived from an EMBL/GenBank/DDBJ whole genome shotgun (WGS) entry which is preliminary data.</text>
</comment>
<feature type="transmembrane region" description="Helical" evidence="1">
    <location>
        <begin position="49"/>
        <end position="68"/>
    </location>
</feature>
<name>A0ABP8KXW7_9MICO</name>
<dbReference type="Proteomes" id="UP001500622">
    <property type="component" value="Unassembled WGS sequence"/>
</dbReference>
<evidence type="ECO:0000313" key="2">
    <source>
        <dbReference type="EMBL" id="GAA4418509.1"/>
    </source>
</evidence>
<keyword evidence="3" id="KW-1185">Reference proteome</keyword>
<evidence type="ECO:0000256" key="1">
    <source>
        <dbReference type="SAM" id="Phobius"/>
    </source>
</evidence>
<keyword evidence="1" id="KW-0812">Transmembrane</keyword>
<dbReference type="EMBL" id="BAABGN010000002">
    <property type="protein sequence ID" value="GAA4418509.1"/>
    <property type="molecule type" value="Genomic_DNA"/>
</dbReference>
<keyword evidence="1" id="KW-0472">Membrane</keyword>